<dbReference type="PROSITE" id="PS51071">
    <property type="entry name" value="HTH_RPIR"/>
    <property type="match status" value="1"/>
</dbReference>
<dbReference type="GO" id="GO:1901135">
    <property type="term" value="P:carbohydrate derivative metabolic process"/>
    <property type="evidence" value="ECO:0007669"/>
    <property type="project" value="InterPro"/>
</dbReference>
<feature type="domain" description="HTH rpiR-type" evidence="4">
    <location>
        <begin position="8"/>
        <end position="84"/>
    </location>
</feature>
<dbReference type="CDD" id="cd05013">
    <property type="entry name" value="SIS_RpiR"/>
    <property type="match status" value="1"/>
</dbReference>
<sequence>MGTIENKRNILATTQFLLSSFSSAERKAADYVLANPQEVSAMSLQEFSKKCGCGQATIMRFCRTIGVSGYSEMKELLAAQLSEHTDTREPIAIKPDIGMTEIVENIFEINIMTLRRTLDIVAIKDYEAACDAIIRAKRIVFLSLGDAILPCEFANRRFRRIGLTSYVDSDPDMQLINVCNMSKNDVAIAVSHTGSSRHVVEGIKLAKQFGATTICITQMGKSELTKYSDIKLYNVTTDTTAGKEIIARRIAEQAILEALCMGVVSRMRKTAEEKMLITARGLRVNKLKSKTPRD</sequence>
<keyword evidence="1" id="KW-0805">Transcription regulation</keyword>
<dbReference type="Pfam" id="PF01380">
    <property type="entry name" value="SIS"/>
    <property type="match status" value="1"/>
</dbReference>
<dbReference type="Gene3D" id="1.10.10.10">
    <property type="entry name" value="Winged helix-like DNA-binding domain superfamily/Winged helix DNA-binding domain"/>
    <property type="match status" value="1"/>
</dbReference>
<evidence type="ECO:0000259" key="5">
    <source>
        <dbReference type="PROSITE" id="PS51464"/>
    </source>
</evidence>
<organism evidence="6 7">
    <name type="scientific">Anaerocolumna xylanovorans DSM 12503</name>
    <dbReference type="NCBI Taxonomy" id="1121345"/>
    <lineage>
        <taxon>Bacteria</taxon>
        <taxon>Bacillati</taxon>
        <taxon>Bacillota</taxon>
        <taxon>Clostridia</taxon>
        <taxon>Lachnospirales</taxon>
        <taxon>Lachnospiraceae</taxon>
        <taxon>Anaerocolumna</taxon>
    </lineage>
</organism>
<reference evidence="6 7" key="1">
    <citation type="submission" date="2016-12" db="EMBL/GenBank/DDBJ databases">
        <authorList>
            <person name="Song W.-J."/>
            <person name="Kurnit D.M."/>
        </authorList>
    </citation>
    <scope>NUCLEOTIDE SEQUENCE [LARGE SCALE GENOMIC DNA]</scope>
    <source>
        <strain evidence="6 7">DSM 12503</strain>
    </source>
</reference>
<gene>
    <name evidence="6" type="ORF">SAMN02745217_04495</name>
</gene>
<dbReference type="Gene3D" id="3.40.50.10490">
    <property type="entry name" value="Glucose-6-phosphate isomerase like protein, domain 1"/>
    <property type="match status" value="1"/>
</dbReference>
<evidence type="ECO:0000259" key="4">
    <source>
        <dbReference type="PROSITE" id="PS51071"/>
    </source>
</evidence>
<evidence type="ECO:0000313" key="7">
    <source>
        <dbReference type="Proteomes" id="UP000184612"/>
    </source>
</evidence>
<dbReference type="EMBL" id="FRFD01000017">
    <property type="protein sequence ID" value="SHO54056.1"/>
    <property type="molecule type" value="Genomic_DNA"/>
</dbReference>
<dbReference type="InterPro" id="IPR000281">
    <property type="entry name" value="HTH_RpiR"/>
</dbReference>
<dbReference type="Pfam" id="PF01418">
    <property type="entry name" value="HTH_6"/>
    <property type="match status" value="1"/>
</dbReference>
<keyword evidence="3" id="KW-0804">Transcription</keyword>
<dbReference type="PANTHER" id="PTHR30514:SF1">
    <property type="entry name" value="HTH-TYPE TRANSCRIPTIONAL REGULATOR HEXR-RELATED"/>
    <property type="match status" value="1"/>
</dbReference>
<dbReference type="InterPro" id="IPR009057">
    <property type="entry name" value="Homeodomain-like_sf"/>
</dbReference>
<dbReference type="InterPro" id="IPR036388">
    <property type="entry name" value="WH-like_DNA-bd_sf"/>
</dbReference>
<dbReference type="SUPFAM" id="SSF46689">
    <property type="entry name" value="Homeodomain-like"/>
    <property type="match status" value="1"/>
</dbReference>
<dbReference type="GO" id="GO:0003700">
    <property type="term" value="F:DNA-binding transcription factor activity"/>
    <property type="evidence" value="ECO:0007669"/>
    <property type="project" value="InterPro"/>
</dbReference>
<dbReference type="PANTHER" id="PTHR30514">
    <property type="entry name" value="GLUCOKINASE"/>
    <property type="match status" value="1"/>
</dbReference>
<accession>A0A1M7YNH3</accession>
<dbReference type="Proteomes" id="UP000184612">
    <property type="component" value="Unassembled WGS sequence"/>
</dbReference>
<dbReference type="InterPro" id="IPR046348">
    <property type="entry name" value="SIS_dom_sf"/>
</dbReference>
<dbReference type="STRING" id="1121345.SAMN02745217_04495"/>
<dbReference type="RefSeq" id="WP_073591120.1">
    <property type="nucleotide sequence ID" value="NZ_FRFD01000017.1"/>
</dbReference>
<evidence type="ECO:0000256" key="1">
    <source>
        <dbReference type="ARBA" id="ARBA00023015"/>
    </source>
</evidence>
<evidence type="ECO:0000256" key="3">
    <source>
        <dbReference type="ARBA" id="ARBA00023163"/>
    </source>
</evidence>
<dbReference type="AlphaFoldDB" id="A0A1M7YNH3"/>
<dbReference type="SUPFAM" id="SSF53697">
    <property type="entry name" value="SIS domain"/>
    <property type="match status" value="1"/>
</dbReference>
<evidence type="ECO:0000313" key="6">
    <source>
        <dbReference type="EMBL" id="SHO54056.1"/>
    </source>
</evidence>
<keyword evidence="2" id="KW-0238">DNA-binding</keyword>
<keyword evidence="7" id="KW-1185">Reference proteome</keyword>
<dbReference type="GO" id="GO:0003677">
    <property type="term" value="F:DNA binding"/>
    <property type="evidence" value="ECO:0007669"/>
    <property type="project" value="UniProtKB-KW"/>
</dbReference>
<protein>
    <submittedName>
        <fullName evidence="6">Transcriptional regulator, RpiR family</fullName>
    </submittedName>
</protein>
<dbReference type="GO" id="GO:0097367">
    <property type="term" value="F:carbohydrate derivative binding"/>
    <property type="evidence" value="ECO:0007669"/>
    <property type="project" value="InterPro"/>
</dbReference>
<dbReference type="InterPro" id="IPR047640">
    <property type="entry name" value="RpiR-like"/>
</dbReference>
<dbReference type="PROSITE" id="PS51464">
    <property type="entry name" value="SIS"/>
    <property type="match status" value="1"/>
</dbReference>
<feature type="domain" description="SIS" evidence="5">
    <location>
        <begin position="129"/>
        <end position="269"/>
    </location>
</feature>
<dbReference type="InterPro" id="IPR035472">
    <property type="entry name" value="RpiR-like_SIS"/>
</dbReference>
<dbReference type="InterPro" id="IPR001347">
    <property type="entry name" value="SIS_dom"/>
</dbReference>
<proteinExistence type="predicted"/>
<dbReference type="OrthoDB" id="63027at2"/>
<evidence type="ECO:0000256" key="2">
    <source>
        <dbReference type="ARBA" id="ARBA00023125"/>
    </source>
</evidence>
<name>A0A1M7YNH3_9FIRM</name>